<dbReference type="RefSeq" id="WP_027875432.1">
    <property type="nucleotide sequence ID" value="NZ_CP023173.1"/>
</dbReference>
<gene>
    <name evidence="2" type="ORF">CK556_03090</name>
</gene>
<dbReference type="STRING" id="1336232.GCA_000518825_00914"/>
<dbReference type="EMBL" id="CP023173">
    <property type="protein sequence ID" value="ASZ09314.1"/>
    <property type="molecule type" value="Genomic_DNA"/>
</dbReference>
<evidence type="ECO:0000313" key="2">
    <source>
        <dbReference type="EMBL" id="ASZ09314.1"/>
    </source>
</evidence>
<proteinExistence type="predicted"/>
<dbReference type="AlphaFoldDB" id="A0A249SNR9"/>
<keyword evidence="1" id="KW-0472">Membrane</keyword>
<keyword evidence="1" id="KW-1133">Transmembrane helix</keyword>
<accession>A0A249SNR9</accession>
<keyword evidence="1" id="KW-0812">Transmembrane</keyword>
<dbReference type="KEGG" id="mchc:CK556_03090"/>
<feature type="transmembrane region" description="Helical" evidence="1">
    <location>
        <begin position="6"/>
        <end position="29"/>
    </location>
</feature>
<evidence type="ECO:0000256" key="1">
    <source>
        <dbReference type="SAM" id="Phobius"/>
    </source>
</evidence>
<sequence length="264" mass="31255">MSSLYIINLMLLIVNFIVLITLLFSMLYFSRAYYSYQVPRINSYNDVISSKEIERIINQFKKVYNLADYDVIYSNTESYISLFKNLNKRKKQIIISKKIFESVGYEIDYIISRLWISAQLKEKNNLIRGYKALLVYVPILSLVTILICLLLNCILFGYMSGRELEQLDDLLVWLWKIPLFSILYFTAFLSLLFGYLISFKVKETIEYNYNNEMSGLVKIALEEYVQDFVSARTYSQNIRISYIPLIKSSDFWENSKWMGPFVYI</sequence>
<feature type="transmembrane region" description="Helical" evidence="1">
    <location>
        <begin position="133"/>
        <end position="159"/>
    </location>
</feature>
<keyword evidence="3" id="KW-1185">Reference proteome</keyword>
<evidence type="ECO:0000313" key="3">
    <source>
        <dbReference type="Proteomes" id="UP000232229"/>
    </source>
</evidence>
<feature type="transmembrane region" description="Helical" evidence="1">
    <location>
        <begin position="179"/>
        <end position="197"/>
    </location>
</feature>
<organism evidence="2 3">
    <name type="scientific">Mesoplasma chauliocola</name>
    <dbReference type="NCBI Taxonomy" id="216427"/>
    <lineage>
        <taxon>Bacteria</taxon>
        <taxon>Bacillati</taxon>
        <taxon>Mycoplasmatota</taxon>
        <taxon>Mollicutes</taxon>
        <taxon>Entomoplasmatales</taxon>
        <taxon>Entomoplasmataceae</taxon>
        <taxon>Mesoplasma</taxon>
    </lineage>
</organism>
<protein>
    <submittedName>
        <fullName evidence="2">Uncharacterized protein</fullName>
    </submittedName>
</protein>
<reference evidence="2 3" key="1">
    <citation type="submission" date="2017-08" db="EMBL/GenBank/DDBJ databases">
        <title>Complete Genome Sequence of Mesoplasma chauliocola.</title>
        <authorList>
            <person name="Knight T.F.Jr."/>
            <person name="Citino T."/>
        </authorList>
    </citation>
    <scope>NUCLEOTIDE SEQUENCE [LARGE SCALE GENOMIC DNA]</scope>
    <source>
        <strain evidence="2 3">CHPA-2</strain>
    </source>
</reference>
<dbReference type="Proteomes" id="UP000232229">
    <property type="component" value="Chromosome"/>
</dbReference>
<name>A0A249SNR9_9MOLU</name>